<evidence type="ECO:0000313" key="4">
    <source>
        <dbReference type="Proteomes" id="UP000260457"/>
    </source>
</evidence>
<dbReference type="AlphaFoldDB" id="A0AAX0S1P9"/>
<proteinExistence type="predicted"/>
<dbReference type="Proteomes" id="UP000220106">
    <property type="component" value="Unassembled WGS sequence"/>
</dbReference>
<keyword evidence="4" id="KW-1185">Reference proteome</keyword>
<reference evidence="2 3" key="1">
    <citation type="submission" date="2017-09" db="EMBL/GenBank/DDBJ databases">
        <title>Large-scale bioinformatics analysis of Bacillus genomes uncovers conserved roles of natural products in bacterial physiology.</title>
        <authorList>
            <consortium name="Agbiome Team Llc"/>
            <person name="Bleich R.M."/>
            <person name="Kirk G.J."/>
            <person name="Santa Maria K.C."/>
            <person name="Allen S.E."/>
            <person name="Farag S."/>
            <person name="Shank E.A."/>
            <person name="Bowers A."/>
        </authorList>
    </citation>
    <scope>NUCLEOTIDE SEQUENCE [LARGE SCALE GENOMIC DNA]</scope>
    <source>
        <strain evidence="2 3">AFS003229</strain>
    </source>
</reference>
<name>A0AAX0S1P9_9BACI</name>
<evidence type="ECO:0000313" key="3">
    <source>
        <dbReference type="Proteomes" id="UP000220106"/>
    </source>
</evidence>
<sequence>MNEALLEAYISIWNNRKITNGEGGKVLSELIRRELLDENTHPRARKPILEKFYLSIKRVMESSLSAEKKNAIVMAYVTELERLSSSK</sequence>
<organism evidence="2 3">
    <name type="scientific">Peribacillus butanolivorans</name>
    <dbReference type="NCBI Taxonomy" id="421767"/>
    <lineage>
        <taxon>Bacteria</taxon>
        <taxon>Bacillati</taxon>
        <taxon>Bacillota</taxon>
        <taxon>Bacilli</taxon>
        <taxon>Bacillales</taxon>
        <taxon>Bacillaceae</taxon>
        <taxon>Peribacillus</taxon>
    </lineage>
</organism>
<gene>
    <name evidence="2" type="ORF">CN689_13960</name>
    <name evidence="1" type="ORF">DTO10_01340</name>
</gene>
<dbReference type="EMBL" id="NUEQ01000025">
    <property type="protein sequence ID" value="PEJ32437.1"/>
    <property type="molecule type" value="Genomic_DNA"/>
</dbReference>
<evidence type="ECO:0000313" key="1">
    <source>
        <dbReference type="EMBL" id="AXN41621.1"/>
    </source>
</evidence>
<dbReference type="EMBL" id="CP030926">
    <property type="protein sequence ID" value="AXN41621.1"/>
    <property type="molecule type" value="Genomic_DNA"/>
</dbReference>
<accession>A0AAX0S1P9</accession>
<dbReference type="Proteomes" id="UP000260457">
    <property type="component" value="Chromosome"/>
</dbReference>
<evidence type="ECO:0008006" key="5">
    <source>
        <dbReference type="Google" id="ProtNLM"/>
    </source>
</evidence>
<reference evidence="1 4" key="2">
    <citation type="submission" date="2018-07" db="EMBL/GenBank/DDBJ databases">
        <title>The molecular basis for the intramolecular migration of carboxyl group in the catabolism of para-hydroxybenzoate via gentisate.</title>
        <authorList>
            <person name="Zhao H."/>
            <person name="Xu Y."/>
            <person name="Lin S."/>
            <person name="Spain J.C."/>
            <person name="Zhou N.-Y."/>
        </authorList>
    </citation>
    <scope>NUCLEOTIDE SEQUENCE [LARGE SCALE GENOMIC DNA]</scope>
    <source>
        <strain evidence="1 4">PHB-7a</strain>
    </source>
</reference>
<evidence type="ECO:0000313" key="2">
    <source>
        <dbReference type="EMBL" id="PEJ32437.1"/>
    </source>
</evidence>
<protein>
    <recommendedName>
        <fullName evidence="5">YojE</fullName>
    </recommendedName>
</protein>
<dbReference type="KEGG" id="pbut:DTO10_01340"/>